<proteinExistence type="predicted"/>
<protein>
    <submittedName>
        <fullName evidence="1">Uncharacterized protein</fullName>
    </submittedName>
</protein>
<name>A0AAV3R947_LITER</name>
<reference evidence="1 2" key="1">
    <citation type="submission" date="2024-01" db="EMBL/GenBank/DDBJ databases">
        <title>The complete chloroplast genome sequence of Lithospermum erythrorhizon: insights into the phylogenetic relationship among Boraginaceae species and the maternal lineages of purple gromwells.</title>
        <authorList>
            <person name="Okada T."/>
            <person name="Watanabe K."/>
        </authorList>
    </citation>
    <scope>NUCLEOTIDE SEQUENCE [LARGE SCALE GENOMIC DNA]</scope>
</reference>
<evidence type="ECO:0000313" key="2">
    <source>
        <dbReference type="Proteomes" id="UP001454036"/>
    </source>
</evidence>
<accession>A0AAV3R947</accession>
<dbReference type="AlphaFoldDB" id="A0AAV3R947"/>
<keyword evidence="2" id="KW-1185">Reference proteome</keyword>
<dbReference type="Proteomes" id="UP001454036">
    <property type="component" value="Unassembled WGS sequence"/>
</dbReference>
<organism evidence="1 2">
    <name type="scientific">Lithospermum erythrorhizon</name>
    <name type="common">Purple gromwell</name>
    <name type="synonym">Lithospermum officinale var. erythrorhizon</name>
    <dbReference type="NCBI Taxonomy" id="34254"/>
    <lineage>
        <taxon>Eukaryota</taxon>
        <taxon>Viridiplantae</taxon>
        <taxon>Streptophyta</taxon>
        <taxon>Embryophyta</taxon>
        <taxon>Tracheophyta</taxon>
        <taxon>Spermatophyta</taxon>
        <taxon>Magnoliopsida</taxon>
        <taxon>eudicotyledons</taxon>
        <taxon>Gunneridae</taxon>
        <taxon>Pentapetalae</taxon>
        <taxon>asterids</taxon>
        <taxon>lamiids</taxon>
        <taxon>Boraginales</taxon>
        <taxon>Boraginaceae</taxon>
        <taxon>Boraginoideae</taxon>
        <taxon>Lithospermeae</taxon>
        <taxon>Lithospermum</taxon>
    </lineage>
</organism>
<evidence type="ECO:0000313" key="1">
    <source>
        <dbReference type="EMBL" id="GAA0172380.1"/>
    </source>
</evidence>
<dbReference type="EMBL" id="BAABME010025583">
    <property type="protein sequence ID" value="GAA0172380.1"/>
    <property type="molecule type" value="Genomic_DNA"/>
</dbReference>
<gene>
    <name evidence="1" type="ORF">LIER_41324</name>
</gene>
<sequence length="110" mass="13058">MLFSYRDELKAAIDTYSIKDARDIKYVKMRRKGLKWCSKMKSVSGSTHDFKAVMEQMKSLDVVAFNWFEDKDPRQWSRVYFTITSKCDVLLNNMCEVFNAFILDARDNLY</sequence>
<comment type="caution">
    <text evidence="1">The sequence shown here is derived from an EMBL/GenBank/DDBJ whole genome shotgun (WGS) entry which is preliminary data.</text>
</comment>